<keyword evidence="3" id="KW-1185">Reference proteome</keyword>
<dbReference type="OrthoDB" id="4720990at2759"/>
<dbReference type="InterPro" id="IPR000719">
    <property type="entry name" value="Prot_kinase_dom"/>
</dbReference>
<dbReference type="PROSITE" id="PS50011">
    <property type="entry name" value="PROTEIN_KINASE_DOM"/>
    <property type="match status" value="1"/>
</dbReference>
<feature type="domain" description="Protein kinase" evidence="1">
    <location>
        <begin position="1"/>
        <end position="204"/>
    </location>
</feature>
<accession>A0A9P8UGT5</accession>
<dbReference type="AlphaFoldDB" id="A0A9P8UGT5"/>
<dbReference type="InterPro" id="IPR011009">
    <property type="entry name" value="Kinase-like_dom_sf"/>
</dbReference>
<sequence length="204" mass="22845">MIGGGKHTVQKIDIVSPPWEHTPQAVAAGTGAEGNDIMLQGPTVVMELLPNGTVEDFVTKATYYMETELIQHLPNRLLWRFFLCCKDIQSNVVRMMIGMAFPHEQVAGEAPQLEDFPAGLSTEGPFTHIDLHIGNVMIGDFIPTEPEHEISPIMKLIDFGVISRAIRPNSVWHVAPIFLQGASQHMRDLGFVRVLVDWRNWLPR</sequence>
<dbReference type="EMBL" id="JAGPXC010000006">
    <property type="protein sequence ID" value="KAH6651876.1"/>
    <property type="molecule type" value="Genomic_DNA"/>
</dbReference>
<evidence type="ECO:0000313" key="2">
    <source>
        <dbReference type="EMBL" id="KAH6651876.1"/>
    </source>
</evidence>
<dbReference type="GO" id="GO:0005524">
    <property type="term" value="F:ATP binding"/>
    <property type="evidence" value="ECO:0007669"/>
    <property type="project" value="InterPro"/>
</dbReference>
<dbReference type="SUPFAM" id="SSF56112">
    <property type="entry name" value="Protein kinase-like (PK-like)"/>
    <property type="match status" value="1"/>
</dbReference>
<dbReference type="RefSeq" id="XP_045956154.1">
    <property type="nucleotide sequence ID" value="XM_046100375.1"/>
</dbReference>
<dbReference type="GeneID" id="70129267"/>
<dbReference type="GO" id="GO:0004672">
    <property type="term" value="F:protein kinase activity"/>
    <property type="evidence" value="ECO:0007669"/>
    <property type="project" value="InterPro"/>
</dbReference>
<proteinExistence type="predicted"/>
<name>A0A9P8UGT5_9PEZI</name>
<dbReference type="Proteomes" id="UP000758603">
    <property type="component" value="Unassembled WGS sequence"/>
</dbReference>
<evidence type="ECO:0000259" key="1">
    <source>
        <dbReference type="PROSITE" id="PS50011"/>
    </source>
</evidence>
<gene>
    <name evidence="2" type="ORF">BKA67DRAFT_537725</name>
</gene>
<comment type="caution">
    <text evidence="2">The sequence shown here is derived from an EMBL/GenBank/DDBJ whole genome shotgun (WGS) entry which is preliminary data.</text>
</comment>
<protein>
    <recommendedName>
        <fullName evidence="1">Protein kinase domain-containing protein</fullName>
    </recommendedName>
</protein>
<evidence type="ECO:0000313" key="3">
    <source>
        <dbReference type="Proteomes" id="UP000758603"/>
    </source>
</evidence>
<organism evidence="2 3">
    <name type="scientific">Truncatella angustata</name>
    <dbReference type="NCBI Taxonomy" id="152316"/>
    <lineage>
        <taxon>Eukaryota</taxon>
        <taxon>Fungi</taxon>
        <taxon>Dikarya</taxon>
        <taxon>Ascomycota</taxon>
        <taxon>Pezizomycotina</taxon>
        <taxon>Sordariomycetes</taxon>
        <taxon>Xylariomycetidae</taxon>
        <taxon>Amphisphaeriales</taxon>
        <taxon>Sporocadaceae</taxon>
        <taxon>Truncatella</taxon>
    </lineage>
</organism>
<reference evidence="2" key="1">
    <citation type="journal article" date="2021" name="Nat. Commun.">
        <title>Genetic determinants of endophytism in the Arabidopsis root mycobiome.</title>
        <authorList>
            <person name="Mesny F."/>
            <person name="Miyauchi S."/>
            <person name="Thiergart T."/>
            <person name="Pickel B."/>
            <person name="Atanasova L."/>
            <person name="Karlsson M."/>
            <person name="Huettel B."/>
            <person name="Barry K.W."/>
            <person name="Haridas S."/>
            <person name="Chen C."/>
            <person name="Bauer D."/>
            <person name="Andreopoulos W."/>
            <person name="Pangilinan J."/>
            <person name="LaButti K."/>
            <person name="Riley R."/>
            <person name="Lipzen A."/>
            <person name="Clum A."/>
            <person name="Drula E."/>
            <person name="Henrissat B."/>
            <person name="Kohler A."/>
            <person name="Grigoriev I.V."/>
            <person name="Martin F.M."/>
            <person name="Hacquard S."/>
        </authorList>
    </citation>
    <scope>NUCLEOTIDE SEQUENCE</scope>
    <source>
        <strain evidence="2">MPI-SDFR-AT-0073</strain>
    </source>
</reference>